<sequence length="170" mass="19419">MLCDKCGKNEANIHIMKVVKGEKTETWLCSECAKEDHDVAIMGDLNKNEISVQNILGGLMDYITNIGDKMNEKDIECENCGLTYREFKNSGLLGCSECYNTFSKHLSTIIKRVQGDCEHEGKIPERMGKEVIIKKKINKLKEELQKCILEEAYEEAAVIRDKIKEIQEKE</sequence>
<evidence type="ECO:0000313" key="2">
    <source>
        <dbReference type="Proteomes" id="UP001058074"/>
    </source>
</evidence>
<evidence type="ECO:0000313" key="1">
    <source>
        <dbReference type="EMBL" id="GKX68760.1"/>
    </source>
</evidence>
<dbReference type="Proteomes" id="UP001058074">
    <property type="component" value="Unassembled WGS sequence"/>
</dbReference>
<keyword evidence="2" id="KW-1185">Reference proteome</keyword>
<dbReference type="EMBL" id="BROD01000001">
    <property type="protein sequence ID" value="GKX68760.1"/>
    <property type="molecule type" value="Genomic_DNA"/>
</dbReference>
<reference evidence="1" key="1">
    <citation type="journal article" date="2025" name="Int. J. Syst. Evol. Microbiol.">
        <title>Inconstantimicrobium mannanitabidum sp. nov., a novel member of the family Clostridiaceae isolated from anoxic soil under the treatment of reductive soil disinfestation.</title>
        <authorList>
            <person name="Ueki A."/>
            <person name="Tonouchi A."/>
            <person name="Honma S."/>
            <person name="Kaku N."/>
            <person name="Ueki K."/>
        </authorList>
    </citation>
    <scope>NUCLEOTIDE SEQUENCE</scope>
    <source>
        <strain evidence="1">TW13</strain>
    </source>
</reference>
<gene>
    <name evidence="1" type="ORF">rsdtw13_40180</name>
</gene>
<comment type="caution">
    <text evidence="1">The sequence shown here is derived from an EMBL/GenBank/DDBJ whole genome shotgun (WGS) entry which is preliminary data.</text>
</comment>
<accession>A0ACB5RI26</accession>
<name>A0ACB5RI26_9CLOT</name>
<organism evidence="1 2">
    <name type="scientific">Inconstantimicrobium mannanitabidum</name>
    <dbReference type="NCBI Taxonomy" id="1604901"/>
    <lineage>
        <taxon>Bacteria</taxon>
        <taxon>Bacillati</taxon>
        <taxon>Bacillota</taxon>
        <taxon>Clostridia</taxon>
        <taxon>Eubacteriales</taxon>
        <taxon>Clostridiaceae</taxon>
        <taxon>Inconstantimicrobium</taxon>
    </lineage>
</organism>
<protein>
    <submittedName>
        <fullName evidence="1">Excinuclease Uvr</fullName>
    </submittedName>
</protein>
<proteinExistence type="predicted"/>